<dbReference type="Proteomes" id="UP000664477">
    <property type="component" value="Unassembled WGS sequence"/>
</dbReference>
<reference evidence="1" key="1">
    <citation type="submission" date="2021-03" db="EMBL/GenBank/DDBJ databases">
        <title>Molecular epidemiology and mechanisms of colistin and carbapenem resistance in Enterobacteriaceae from clinical isolates, the environment and porcine samples in Pretoria, South Africa.</title>
        <authorList>
            <person name="Bogoshi D."/>
            <person name="Mbelle N.M."/>
            <person name="Naidoo V."/>
            <person name="Osei Sekyere J."/>
        </authorList>
    </citation>
    <scope>NUCLEOTIDE SEQUENCE</scope>
    <source>
        <strain evidence="1">C052</strain>
    </source>
</reference>
<organism evidence="1 2">
    <name type="scientific">Providencia rettgeri</name>
    <dbReference type="NCBI Taxonomy" id="587"/>
    <lineage>
        <taxon>Bacteria</taxon>
        <taxon>Pseudomonadati</taxon>
        <taxon>Pseudomonadota</taxon>
        <taxon>Gammaproteobacteria</taxon>
        <taxon>Enterobacterales</taxon>
        <taxon>Morganellaceae</taxon>
        <taxon>Providencia</taxon>
    </lineage>
</organism>
<evidence type="ECO:0000313" key="2">
    <source>
        <dbReference type="Proteomes" id="UP000664477"/>
    </source>
</evidence>
<accession>A0A939NBN7</accession>
<proteinExistence type="predicted"/>
<protein>
    <submittedName>
        <fullName evidence="1">Uncharacterized protein</fullName>
    </submittedName>
</protein>
<dbReference type="AlphaFoldDB" id="A0A939NBN7"/>
<name>A0A939NBN7_PRORE</name>
<gene>
    <name evidence="1" type="ORF">J4727_02940</name>
</gene>
<comment type="caution">
    <text evidence="1">The sequence shown here is derived from an EMBL/GenBank/DDBJ whole genome shotgun (WGS) entry which is preliminary data.</text>
</comment>
<evidence type="ECO:0000313" key="1">
    <source>
        <dbReference type="EMBL" id="MBO1915845.1"/>
    </source>
</evidence>
<sequence length="109" mass="12476">MVFSVQQNQLTIKGTIDSTPELKLDGIIIHIDQHLQDHTVPKLIWLQQNTQNPTGQLAENTKFLDYNQPVIFNSGVMLPELISSMPEEEPSSLYSSVHQFRHKSKLIYC</sequence>
<dbReference type="EMBL" id="JAGETQ010000008">
    <property type="protein sequence ID" value="MBO1915845.1"/>
    <property type="molecule type" value="Genomic_DNA"/>
</dbReference>